<dbReference type="Pfam" id="PF13927">
    <property type="entry name" value="Ig_3"/>
    <property type="match status" value="1"/>
</dbReference>
<dbReference type="Proteomes" id="UP000002280">
    <property type="component" value="Chromosome 4"/>
</dbReference>
<evidence type="ECO:0000256" key="1">
    <source>
        <dbReference type="ARBA" id="ARBA00022729"/>
    </source>
</evidence>
<feature type="signal peptide" evidence="8">
    <location>
        <begin position="1"/>
        <end position="39"/>
    </location>
</feature>
<dbReference type="InterPro" id="IPR052598">
    <property type="entry name" value="IgSF_CEA-related"/>
</dbReference>
<dbReference type="Gene3D" id="2.60.40.10">
    <property type="entry name" value="Immunoglobulins"/>
    <property type="match status" value="3"/>
</dbReference>
<dbReference type="AlphaFoldDB" id="A0A5F8GBD9"/>
<feature type="transmembrane region" description="Helical" evidence="7">
    <location>
        <begin position="339"/>
        <end position="358"/>
    </location>
</feature>
<evidence type="ECO:0000313" key="10">
    <source>
        <dbReference type="Ensembl" id="ENSMODP00000044830.1"/>
    </source>
</evidence>
<reference evidence="10" key="3">
    <citation type="submission" date="2025-09" db="UniProtKB">
        <authorList>
            <consortium name="Ensembl"/>
        </authorList>
    </citation>
    <scope>IDENTIFICATION</scope>
</reference>
<dbReference type="FunFam" id="2.60.40.10:FF:000244">
    <property type="entry name" value="carcinoembryonic antigen-related cell adhesion molecule 16"/>
    <property type="match status" value="1"/>
</dbReference>
<keyword evidence="11" id="KW-1185">Reference proteome</keyword>
<keyword evidence="3" id="KW-0325">Glycoprotein</keyword>
<dbReference type="FunCoup" id="A0A5F8GBD9">
    <property type="interactions" value="230"/>
</dbReference>
<dbReference type="PANTHER" id="PTHR44337">
    <property type="entry name" value="CARCINOEMBRYONIC ANTIGEN-RELATED CELL ADHESION MOLECULE 8"/>
    <property type="match status" value="1"/>
</dbReference>
<accession>A0A5F8GBD9</accession>
<feature type="domain" description="Ig-like" evidence="9">
    <location>
        <begin position="152"/>
        <end position="236"/>
    </location>
</feature>
<feature type="domain" description="Ig-like" evidence="9">
    <location>
        <begin position="241"/>
        <end position="322"/>
    </location>
</feature>
<evidence type="ECO:0000259" key="9">
    <source>
        <dbReference type="PROSITE" id="PS50835"/>
    </source>
</evidence>
<evidence type="ECO:0000313" key="11">
    <source>
        <dbReference type="Proteomes" id="UP000002280"/>
    </source>
</evidence>
<keyword evidence="7" id="KW-0472">Membrane</keyword>
<evidence type="ECO:0000256" key="4">
    <source>
        <dbReference type="ARBA" id="ARBA00023319"/>
    </source>
</evidence>
<evidence type="ECO:0000256" key="7">
    <source>
        <dbReference type="SAM" id="Phobius"/>
    </source>
</evidence>
<dbReference type="PANTHER" id="PTHR44337:SF20">
    <property type="entry name" value="CARCINOEMBRYONIC ANTIGEN-RELATED CELL ADHESION MOLECULE 5-RELATED"/>
    <property type="match status" value="1"/>
</dbReference>
<evidence type="ECO:0000256" key="5">
    <source>
        <dbReference type="ARBA" id="ARBA00038222"/>
    </source>
</evidence>
<keyword evidence="2" id="KW-1015">Disulfide bond</keyword>
<dbReference type="InterPro" id="IPR007110">
    <property type="entry name" value="Ig-like_dom"/>
</dbReference>
<protein>
    <recommendedName>
        <fullName evidence="9">Ig-like domain-containing protein</fullName>
    </recommendedName>
</protein>
<evidence type="ECO:0000256" key="8">
    <source>
        <dbReference type="SAM" id="SignalP"/>
    </source>
</evidence>
<keyword evidence="7" id="KW-0812">Transmembrane</keyword>
<reference evidence="10" key="2">
    <citation type="submission" date="2025-08" db="UniProtKB">
        <authorList>
            <consortium name="Ensembl"/>
        </authorList>
    </citation>
    <scope>IDENTIFICATION</scope>
</reference>
<dbReference type="SMART" id="SM00408">
    <property type="entry name" value="IGc2"/>
    <property type="match status" value="2"/>
</dbReference>
<dbReference type="SUPFAM" id="SSF48726">
    <property type="entry name" value="Immunoglobulin"/>
    <property type="match status" value="3"/>
</dbReference>
<dbReference type="SMART" id="SM00409">
    <property type="entry name" value="IG"/>
    <property type="match status" value="3"/>
</dbReference>
<dbReference type="PROSITE" id="PS50835">
    <property type="entry name" value="IG_LIKE"/>
    <property type="match status" value="2"/>
</dbReference>
<keyword evidence="4" id="KW-0393">Immunoglobulin domain</keyword>
<dbReference type="InParanoid" id="A0A5F8GBD9"/>
<dbReference type="InterPro" id="IPR036179">
    <property type="entry name" value="Ig-like_dom_sf"/>
</dbReference>
<dbReference type="InterPro" id="IPR013783">
    <property type="entry name" value="Ig-like_fold"/>
</dbReference>
<sequence length="398" mass="44507">MQPFSEHPHSGWKALGRGSWKGLLMAASILHCWMPPRSAQGTPVSIVPRPPYGTVGSNVTLTIEGFSERALSYNWYRKTTENSNRIVSYSTLTGVQKPTDIRERVQPRGFLFIPHLTLGDDDLYVVQIVDSRGVIAAIVRGKLPVYEKLAKPNITVSSTNVGENDSLELTCSTENKGVNILWLSNNQPLALNDKMHMTHDNQTLTIMSVKRTDAGSYQCEAGNPVSTNRSDSQILTVNYGPDHIEILPSPENGEIKVQFNTSLTLECRALSYPSVHYEWQDINGSVHSGSTFMVNPTSWEQKKYTCWARNNMTNSSISKDITIHVVEVKFSEVARNRKILFGMAPILVLISVLIFKWTESIRSCSMSSNARDRLSQIRSCPGQRKSPSSCSYYGTKWI</sequence>
<reference evidence="10 11" key="1">
    <citation type="journal article" date="2007" name="Nature">
        <title>Genome of the marsupial Monodelphis domestica reveals innovation in non-coding sequences.</title>
        <authorList>
            <person name="Mikkelsen T.S."/>
            <person name="Wakefield M.J."/>
            <person name="Aken B."/>
            <person name="Amemiya C.T."/>
            <person name="Chang J.L."/>
            <person name="Duke S."/>
            <person name="Garber M."/>
            <person name="Gentles A.J."/>
            <person name="Goodstadt L."/>
            <person name="Heger A."/>
            <person name="Jurka J."/>
            <person name="Kamal M."/>
            <person name="Mauceli E."/>
            <person name="Searle S.M."/>
            <person name="Sharpe T."/>
            <person name="Baker M.L."/>
            <person name="Batzer M.A."/>
            <person name="Benos P.V."/>
            <person name="Belov K."/>
            <person name="Clamp M."/>
            <person name="Cook A."/>
            <person name="Cuff J."/>
            <person name="Das R."/>
            <person name="Davidow L."/>
            <person name="Deakin J.E."/>
            <person name="Fazzari M.J."/>
            <person name="Glass J.L."/>
            <person name="Grabherr M."/>
            <person name="Greally J.M."/>
            <person name="Gu W."/>
            <person name="Hore T.A."/>
            <person name="Huttley G.A."/>
            <person name="Kleber M."/>
            <person name="Jirtle R.L."/>
            <person name="Koina E."/>
            <person name="Lee J.T."/>
            <person name="Mahony S."/>
            <person name="Marra M.A."/>
            <person name="Miller R.D."/>
            <person name="Nicholls R.D."/>
            <person name="Oda M."/>
            <person name="Papenfuss A.T."/>
            <person name="Parra Z.E."/>
            <person name="Pollock D.D."/>
            <person name="Ray D.A."/>
            <person name="Schein J.E."/>
            <person name="Speed T.P."/>
            <person name="Thompson K."/>
            <person name="VandeBerg J.L."/>
            <person name="Wade C.M."/>
            <person name="Walker J.A."/>
            <person name="Waters P.D."/>
            <person name="Webber C."/>
            <person name="Weidman J.R."/>
            <person name="Xie X."/>
            <person name="Zody M.C."/>
            <person name="Baldwin J."/>
            <person name="Abdouelleil A."/>
            <person name="Abdulkadir J."/>
            <person name="Abebe A."/>
            <person name="Abera B."/>
            <person name="Abreu J."/>
            <person name="Acer S.C."/>
            <person name="Aftuck L."/>
            <person name="Alexander A."/>
            <person name="An P."/>
            <person name="Anderson E."/>
            <person name="Anderson S."/>
            <person name="Arachi H."/>
            <person name="Azer M."/>
            <person name="Bachantsang P."/>
            <person name="Barry A."/>
            <person name="Bayul T."/>
            <person name="Berlin A."/>
            <person name="Bessette D."/>
            <person name="Bloom T."/>
            <person name="Bloom T."/>
            <person name="Boguslavskiy L."/>
            <person name="Bonnet C."/>
            <person name="Boukhgalter B."/>
            <person name="Bourzgui I."/>
            <person name="Brown A."/>
            <person name="Cahill P."/>
            <person name="Channer S."/>
            <person name="Cheshatsang Y."/>
            <person name="Chuda L."/>
            <person name="Citroen M."/>
            <person name="Collymore A."/>
            <person name="Cooke P."/>
            <person name="Costello M."/>
            <person name="D'Aco K."/>
            <person name="Daza R."/>
            <person name="De Haan G."/>
            <person name="DeGray S."/>
            <person name="DeMaso C."/>
            <person name="Dhargay N."/>
            <person name="Dooley K."/>
            <person name="Dooley E."/>
            <person name="Doricent M."/>
            <person name="Dorje P."/>
            <person name="Dorjee K."/>
            <person name="Dupes A."/>
            <person name="Elong R."/>
            <person name="Falk J."/>
            <person name="Farina A."/>
            <person name="Faro S."/>
            <person name="Ferguson D."/>
            <person name="Fisher S."/>
            <person name="Foley C.D."/>
            <person name="Franke A."/>
            <person name="Friedrich D."/>
            <person name="Gadbois L."/>
            <person name="Gearin G."/>
            <person name="Gearin C.R."/>
            <person name="Giannoukos G."/>
            <person name="Goode T."/>
            <person name="Graham J."/>
            <person name="Grandbois E."/>
            <person name="Grewal S."/>
            <person name="Gyaltsen K."/>
            <person name="Hafez N."/>
            <person name="Hagos B."/>
            <person name="Hall J."/>
            <person name="Henson C."/>
            <person name="Hollinger A."/>
            <person name="Honan T."/>
            <person name="Huard M.D."/>
            <person name="Hughes L."/>
            <person name="Hurhula B."/>
            <person name="Husby M.E."/>
            <person name="Kamat A."/>
            <person name="Kanga B."/>
            <person name="Kashin S."/>
            <person name="Khazanovich D."/>
            <person name="Kisner P."/>
            <person name="Lance K."/>
            <person name="Lara M."/>
            <person name="Lee W."/>
            <person name="Lennon N."/>
            <person name="Letendre F."/>
            <person name="LeVine R."/>
            <person name="Lipovsky A."/>
            <person name="Liu X."/>
            <person name="Liu J."/>
            <person name="Liu S."/>
            <person name="Lokyitsang T."/>
            <person name="Lokyitsang Y."/>
            <person name="Lubonja R."/>
            <person name="Lui A."/>
            <person name="MacDonald P."/>
            <person name="Magnisalis V."/>
            <person name="Maru K."/>
            <person name="Matthews C."/>
            <person name="McCusker W."/>
            <person name="McDonough S."/>
            <person name="Mehta T."/>
            <person name="Meldrim J."/>
            <person name="Meneus L."/>
            <person name="Mihai O."/>
            <person name="Mihalev A."/>
            <person name="Mihova T."/>
            <person name="Mittelman R."/>
            <person name="Mlenga V."/>
            <person name="Montmayeur A."/>
            <person name="Mulrain L."/>
            <person name="Navidi A."/>
            <person name="Naylor J."/>
            <person name="Negash T."/>
            <person name="Nguyen T."/>
            <person name="Nguyen N."/>
            <person name="Nicol R."/>
            <person name="Norbu C."/>
            <person name="Norbu N."/>
            <person name="Novod N."/>
            <person name="O'Neill B."/>
            <person name="Osman S."/>
            <person name="Markiewicz E."/>
            <person name="Oyono O.L."/>
            <person name="Patti C."/>
            <person name="Phunkhang P."/>
            <person name="Pierre F."/>
            <person name="Priest M."/>
            <person name="Raghuraman S."/>
            <person name="Rege F."/>
            <person name="Reyes R."/>
            <person name="Rise C."/>
            <person name="Rogov P."/>
            <person name="Ross K."/>
            <person name="Ryan E."/>
            <person name="Settipalli S."/>
            <person name="Shea T."/>
            <person name="Sherpa N."/>
            <person name="Shi L."/>
            <person name="Shih D."/>
            <person name="Sparrow T."/>
            <person name="Spaulding J."/>
            <person name="Stalker J."/>
            <person name="Stange-Thomann N."/>
            <person name="Stavropoulos S."/>
            <person name="Stone C."/>
            <person name="Strader C."/>
            <person name="Tesfaye S."/>
            <person name="Thomson T."/>
            <person name="Thoulutsang Y."/>
            <person name="Thoulutsang D."/>
            <person name="Topham K."/>
            <person name="Topping I."/>
            <person name="Tsamla T."/>
            <person name="Vassiliev H."/>
            <person name="Vo A."/>
            <person name="Wangchuk T."/>
            <person name="Wangdi T."/>
            <person name="Weiand M."/>
            <person name="Wilkinson J."/>
            <person name="Wilson A."/>
            <person name="Yadav S."/>
            <person name="Young G."/>
            <person name="Yu Q."/>
            <person name="Zembek L."/>
            <person name="Zhong D."/>
            <person name="Zimmer A."/>
            <person name="Zwirko Z."/>
            <person name="Jaffe D.B."/>
            <person name="Alvarez P."/>
            <person name="Brockman W."/>
            <person name="Butler J."/>
            <person name="Chin C."/>
            <person name="Gnerre S."/>
            <person name="MacCallum I."/>
            <person name="Graves J.A."/>
            <person name="Ponting C.P."/>
            <person name="Breen M."/>
            <person name="Samollow P.B."/>
            <person name="Lander E.S."/>
            <person name="Lindblad-Toh K."/>
        </authorList>
    </citation>
    <scope>NUCLEOTIDE SEQUENCE [LARGE SCALE GENOMIC DNA]</scope>
</reference>
<dbReference type="GeneTree" id="ENSGT01100000263479"/>
<dbReference type="InterPro" id="IPR003598">
    <property type="entry name" value="Ig_sub2"/>
</dbReference>
<evidence type="ECO:0000256" key="3">
    <source>
        <dbReference type="ARBA" id="ARBA00023180"/>
    </source>
</evidence>
<feature type="region of interest" description="Disordered" evidence="6">
    <location>
        <begin position="379"/>
        <end position="398"/>
    </location>
</feature>
<proteinExistence type="inferred from homology"/>
<organism evidence="10 11">
    <name type="scientific">Monodelphis domestica</name>
    <name type="common">Gray short-tailed opossum</name>
    <dbReference type="NCBI Taxonomy" id="13616"/>
    <lineage>
        <taxon>Eukaryota</taxon>
        <taxon>Metazoa</taxon>
        <taxon>Chordata</taxon>
        <taxon>Craniata</taxon>
        <taxon>Vertebrata</taxon>
        <taxon>Euteleostomi</taxon>
        <taxon>Mammalia</taxon>
        <taxon>Metatheria</taxon>
        <taxon>Didelphimorphia</taxon>
        <taxon>Didelphidae</taxon>
        <taxon>Monodelphis</taxon>
    </lineage>
</organism>
<keyword evidence="1 8" id="KW-0732">Signal</keyword>
<name>A0A5F8GBD9_MONDO</name>
<dbReference type="OMA" id="MPNITAK"/>
<comment type="similarity">
    <text evidence="5">Belongs to the immunoglobulin superfamily. CEA family.</text>
</comment>
<dbReference type="Ensembl" id="ENSMODT00000063047.1">
    <property type="protein sequence ID" value="ENSMODP00000044830.1"/>
    <property type="gene ID" value="ENSMODG00000028235.2"/>
</dbReference>
<dbReference type="Bgee" id="ENSMODG00000028235">
    <property type="expression patterns" value="Expressed in blood and 19 other cell types or tissues"/>
</dbReference>
<keyword evidence="7" id="KW-1133">Transmembrane helix</keyword>
<dbReference type="STRING" id="13616.ENSMODP00000044830"/>
<dbReference type="InterPro" id="IPR003599">
    <property type="entry name" value="Ig_sub"/>
</dbReference>
<evidence type="ECO:0000256" key="6">
    <source>
        <dbReference type="SAM" id="MobiDB-lite"/>
    </source>
</evidence>
<feature type="chain" id="PRO_5023809793" description="Ig-like domain-containing protein" evidence="8">
    <location>
        <begin position="40"/>
        <end position="398"/>
    </location>
</feature>
<evidence type="ECO:0000256" key="2">
    <source>
        <dbReference type="ARBA" id="ARBA00023157"/>
    </source>
</evidence>